<comment type="caution">
    <text evidence="2">The sequence shown here is derived from an EMBL/GenBank/DDBJ whole genome shotgun (WGS) entry which is preliminary data.</text>
</comment>
<dbReference type="InterPro" id="IPR002831">
    <property type="entry name" value="Tscrpt_reg_TrmB_N"/>
</dbReference>
<evidence type="ECO:0000313" key="3">
    <source>
        <dbReference type="Proteomes" id="UP000247978"/>
    </source>
</evidence>
<dbReference type="Pfam" id="PF01978">
    <property type="entry name" value="TrmB"/>
    <property type="match status" value="1"/>
</dbReference>
<dbReference type="PANTHER" id="PTHR34293">
    <property type="entry name" value="HTH-TYPE TRANSCRIPTIONAL REGULATOR TRMBL2"/>
    <property type="match status" value="1"/>
</dbReference>
<dbReference type="Proteomes" id="UP000247978">
    <property type="component" value="Unassembled WGS sequence"/>
</dbReference>
<dbReference type="InterPro" id="IPR036390">
    <property type="entry name" value="WH_DNA-bd_sf"/>
</dbReference>
<name>A0A2V3W871_9BACI</name>
<proteinExistence type="predicted"/>
<keyword evidence="3" id="KW-1185">Reference proteome</keyword>
<dbReference type="InterPro" id="IPR036388">
    <property type="entry name" value="WH-like_DNA-bd_sf"/>
</dbReference>
<dbReference type="InterPro" id="IPR051797">
    <property type="entry name" value="TrmB-like"/>
</dbReference>
<gene>
    <name evidence="2" type="ORF">DFR56_102151</name>
</gene>
<protein>
    <submittedName>
        <fullName evidence="2">Sugar-specific transcriptional regulator TrmB</fullName>
    </submittedName>
</protein>
<feature type="domain" description="Transcription regulator TrmB N-terminal" evidence="1">
    <location>
        <begin position="7"/>
        <end position="77"/>
    </location>
</feature>
<dbReference type="SUPFAM" id="SSF46785">
    <property type="entry name" value="Winged helix' DNA-binding domain"/>
    <property type="match status" value="1"/>
</dbReference>
<reference evidence="2 3" key="1">
    <citation type="submission" date="2018-05" db="EMBL/GenBank/DDBJ databases">
        <title>Genomic Encyclopedia of Type Strains, Phase IV (KMG-IV): sequencing the most valuable type-strain genomes for metagenomic binning, comparative biology and taxonomic classification.</title>
        <authorList>
            <person name="Goeker M."/>
        </authorList>
    </citation>
    <scope>NUCLEOTIDE SEQUENCE [LARGE SCALE GENOMIC DNA]</scope>
    <source>
        <strain evidence="2 3">DSM 28556</strain>
    </source>
</reference>
<evidence type="ECO:0000259" key="1">
    <source>
        <dbReference type="Pfam" id="PF01978"/>
    </source>
</evidence>
<accession>A0A2V3W871</accession>
<dbReference type="CDD" id="cd09124">
    <property type="entry name" value="PLDc_like_TrmB_middle"/>
    <property type="match status" value="1"/>
</dbReference>
<dbReference type="AlphaFoldDB" id="A0A2V3W871"/>
<sequence length="265" mass="30847">MEIIDVLKRYNFSEYEAKIYLALLKQSPMNGNNIAVQSGVPSAKVYQTLPKLIDRDVVFLMNNGTPSGQKFYSPLPWKELLKNLKDSHKDNMGKMENYFKNIQPRIEEDWSRLYHMEGYEANVDLLKQLINKAEQSILFSCWSKEFLLLKDEFESAFNKGVDIKSILFDPKGIQEFLWEGFGHHQGRFTNERHLGELVAVFDQETVFVLNMESPPHGIISSHAALVKVAENYIRHDIYINQVINDFGDVMKEKYGDEFEDLLHKF</sequence>
<dbReference type="RefSeq" id="WP_110394102.1">
    <property type="nucleotide sequence ID" value="NZ_JADIJL010000001.1"/>
</dbReference>
<dbReference type="PANTHER" id="PTHR34293:SF1">
    <property type="entry name" value="HTH-TYPE TRANSCRIPTIONAL REGULATOR TRMBL2"/>
    <property type="match status" value="1"/>
</dbReference>
<dbReference type="EMBL" id="QJJQ01000002">
    <property type="protein sequence ID" value="PXW89374.1"/>
    <property type="molecule type" value="Genomic_DNA"/>
</dbReference>
<dbReference type="OrthoDB" id="1493540at2"/>
<dbReference type="Gene3D" id="1.10.10.10">
    <property type="entry name" value="Winged helix-like DNA-binding domain superfamily/Winged helix DNA-binding domain"/>
    <property type="match status" value="1"/>
</dbReference>
<organism evidence="2 3">
    <name type="scientific">Pseudogracilibacillus auburnensis</name>
    <dbReference type="NCBI Taxonomy" id="1494959"/>
    <lineage>
        <taxon>Bacteria</taxon>
        <taxon>Bacillati</taxon>
        <taxon>Bacillota</taxon>
        <taxon>Bacilli</taxon>
        <taxon>Bacillales</taxon>
        <taxon>Bacillaceae</taxon>
        <taxon>Pseudogracilibacillus</taxon>
    </lineage>
</organism>
<evidence type="ECO:0000313" key="2">
    <source>
        <dbReference type="EMBL" id="PXW89374.1"/>
    </source>
</evidence>